<keyword evidence="6" id="KW-0472">Membrane</keyword>
<evidence type="ECO:0000313" key="9">
    <source>
        <dbReference type="Proteomes" id="UP001214530"/>
    </source>
</evidence>
<organism evidence="8 9">
    <name type="scientific">Candidatus Pedobacter colombiensis</name>
    <dbReference type="NCBI Taxonomy" id="3121371"/>
    <lineage>
        <taxon>Bacteria</taxon>
        <taxon>Pseudomonadati</taxon>
        <taxon>Bacteroidota</taxon>
        <taxon>Sphingobacteriia</taxon>
        <taxon>Sphingobacteriales</taxon>
        <taxon>Sphingobacteriaceae</taxon>
        <taxon>Pedobacter</taxon>
    </lineage>
</organism>
<evidence type="ECO:0000256" key="6">
    <source>
        <dbReference type="ARBA" id="ARBA00023136"/>
    </source>
</evidence>
<evidence type="ECO:0000256" key="4">
    <source>
        <dbReference type="ARBA" id="ARBA00022452"/>
    </source>
</evidence>
<dbReference type="GO" id="GO:0015288">
    <property type="term" value="F:porin activity"/>
    <property type="evidence" value="ECO:0007669"/>
    <property type="project" value="TreeGrafter"/>
</dbReference>
<protein>
    <submittedName>
        <fullName evidence="8">TolC family protein</fullName>
    </submittedName>
</protein>
<dbReference type="GO" id="GO:0015562">
    <property type="term" value="F:efflux transmembrane transporter activity"/>
    <property type="evidence" value="ECO:0007669"/>
    <property type="project" value="InterPro"/>
</dbReference>
<comment type="subcellular location">
    <subcellularLocation>
        <location evidence="1">Cell outer membrane</location>
    </subcellularLocation>
</comment>
<dbReference type="AlphaFoldDB" id="A0AAJ6B9X0"/>
<dbReference type="PANTHER" id="PTHR30026:SF20">
    <property type="entry name" value="OUTER MEMBRANE PROTEIN TOLC"/>
    <property type="match status" value="1"/>
</dbReference>
<name>A0AAJ6B9X0_9SPHI</name>
<keyword evidence="3" id="KW-0813">Transport</keyword>
<keyword evidence="7" id="KW-0998">Cell outer membrane</keyword>
<evidence type="ECO:0000256" key="5">
    <source>
        <dbReference type="ARBA" id="ARBA00022692"/>
    </source>
</evidence>
<evidence type="ECO:0000256" key="3">
    <source>
        <dbReference type="ARBA" id="ARBA00022448"/>
    </source>
</evidence>
<dbReference type="Gene3D" id="1.20.1600.10">
    <property type="entry name" value="Outer membrane efflux proteins (OEP)"/>
    <property type="match status" value="1"/>
</dbReference>
<dbReference type="PANTHER" id="PTHR30026">
    <property type="entry name" value="OUTER MEMBRANE PROTEIN TOLC"/>
    <property type="match status" value="1"/>
</dbReference>
<dbReference type="Proteomes" id="UP001214530">
    <property type="component" value="Chromosome"/>
</dbReference>
<dbReference type="InterPro" id="IPR003423">
    <property type="entry name" value="OMP_efflux"/>
</dbReference>
<comment type="similarity">
    <text evidence="2">Belongs to the outer membrane factor (OMF) (TC 1.B.17) family.</text>
</comment>
<proteinExistence type="inferred from homology"/>
<sequence>MMATIPKIYLIMMLLSINVIVKAQGVDSLNYKFSLKSAIDFALRHQTAVLNATVDEEIARNTIKQTVGIGLPQVSSSFSFQDFLKLPTTLLPGEFASPPSNTPIPVKFGTKYNSTANIQLSQLIFDGGYIVGLQATKTYKELSVRNSKRTKIETVVAVTKAYYSALVSKEQLSLIDANLAQLTKSLNDTEAMFKNGFSEKIDVDRLQVLKNNLETDRENVVQLFAINVDLLKFQMGMPIQANLALTDKISDVRAEPVVLQTTDTTSYRGRIEYSLLETQKKLNELDLKRQKSMFLPTLSGFASASKNFQSDNLPTHFDQSFPTSVIGLTLSWNIINGGQRIYQVRNAKLAVQKSENDMVNLKNGITLEISNGQKAYLSSLRSVENQQRNLSLSAEILRVSRIKYEQGVGSSLEVTTAETSLKEAQNNYIKALYDLLINKVDLDKATGRINY</sequence>
<keyword evidence="5" id="KW-0812">Transmembrane</keyword>
<keyword evidence="4" id="KW-1134">Transmembrane beta strand</keyword>
<dbReference type="SUPFAM" id="SSF56954">
    <property type="entry name" value="Outer membrane efflux proteins (OEP)"/>
    <property type="match status" value="1"/>
</dbReference>
<evidence type="ECO:0000313" key="8">
    <source>
        <dbReference type="EMBL" id="WEK20658.1"/>
    </source>
</evidence>
<evidence type="ECO:0000256" key="7">
    <source>
        <dbReference type="ARBA" id="ARBA00023237"/>
    </source>
</evidence>
<dbReference type="GO" id="GO:1990281">
    <property type="term" value="C:efflux pump complex"/>
    <property type="evidence" value="ECO:0007669"/>
    <property type="project" value="TreeGrafter"/>
</dbReference>
<reference evidence="8" key="1">
    <citation type="submission" date="2023-03" db="EMBL/GenBank/DDBJ databases">
        <title>Andean soil-derived lignocellulolytic bacterial consortium as a source of novel taxa and putative plastic-active enzymes.</title>
        <authorList>
            <person name="Diaz-Garcia L."/>
            <person name="Chuvochina M."/>
            <person name="Feuerriegel G."/>
            <person name="Bunk B."/>
            <person name="Sproer C."/>
            <person name="Streit W.R."/>
            <person name="Rodriguez L.M."/>
            <person name="Overmann J."/>
            <person name="Jimenez D.J."/>
        </authorList>
    </citation>
    <scope>NUCLEOTIDE SEQUENCE</scope>
    <source>
        <strain evidence="8">MAG 3858</strain>
    </source>
</reference>
<dbReference type="EMBL" id="CP119313">
    <property type="protein sequence ID" value="WEK20658.1"/>
    <property type="molecule type" value="Genomic_DNA"/>
</dbReference>
<dbReference type="InterPro" id="IPR051906">
    <property type="entry name" value="TolC-like"/>
</dbReference>
<accession>A0AAJ6B9X0</accession>
<dbReference type="Pfam" id="PF02321">
    <property type="entry name" value="OEP"/>
    <property type="match status" value="2"/>
</dbReference>
<evidence type="ECO:0000256" key="1">
    <source>
        <dbReference type="ARBA" id="ARBA00004442"/>
    </source>
</evidence>
<dbReference type="GO" id="GO:0009279">
    <property type="term" value="C:cell outer membrane"/>
    <property type="evidence" value="ECO:0007669"/>
    <property type="project" value="UniProtKB-SubCell"/>
</dbReference>
<evidence type="ECO:0000256" key="2">
    <source>
        <dbReference type="ARBA" id="ARBA00007613"/>
    </source>
</evidence>
<gene>
    <name evidence="8" type="ORF">P0Y49_05840</name>
</gene>